<evidence type="ECO:0000256" key="2">
    <source>
        <dbReference type="ARBA" id="ARBA00022475"/>
    </source>
</evidence>
<feature type="transmembrane region" description="Helical" evidence="6">
    <location>
        <begin position="146"/>
        <end position="170"/>
    </location>
</feature>
<feature type="transmembrane region" description="Helical" evidence="6">
    <location>
        <begin position="71"/>
        <end position="93"/>
    </location>
</feature>
<evidence type="ECO:0000256" key="1">
    <source>
        <dbReference type="ARBA" id="ARBA00004651"/>
    </source>
</evidence>
<evidence type="ECO:0000256" key="6">
    <source>
        <dbReference type="SAM" id="Phobius"/>
    </source>
</evidence>
<feature type="transmembrane region" description="Helical" evidence="6">
    <location>
        <begin position="6"/>
        <end position="29"/>
    </location>
</feature>
<dbReference type="GO" id="GO:0005886">
    <property type="term" value="C:plasma membrane"/>
    <property type="evidence" value="ECO:0007669"/>
    <property type="project" value="UniProtKB-SubCell"/>
</dbReference>
<keyword evidence="3 6" id="KW-0812">Transmembrane</keyword>
<evidence type="ECO:0000256" key="4">
    <source>
        <dbReference type="ARBA" id="ARBA00022989"/>
    </source>
</evidence>
<name>A0A951PNG3_9CYAN</name>
<sequence>MPDTTSLTLFLIAALTLNVTPGPDMLYVIARSLGQGRKAGVLSAIGIGIGALVHTLAAAVGLSALLMSSAIAYSVVKYVGAAYLIYLGVRMILSQKRSQSLATLANASLRRIFSQAIATSVLNPKVAIFFIAFLPQFANPSQGSVALQIAVLGALFSTTGTIVNTSVALLSGSFGDWLQTRPRFSQFQQWFTGSVFVALGTSIALPERK</sequence>
<evidence type="ECO:0000256" key="5">
    <source>
        <dbReference type="ARBA" id="ARBA00023136"/>
    </source>
</evidence>
<keyword evidence="5 6" id="KW-0472">Membrane</keyword>
<evidence type="ECO:0000313" key="8">
    <source>
        <dbReference type="Proteomes" id="UP000753908"/>
    </source>
</evidence>
<protein>
    <submittedName>
        <fullName evidence="7">LysE family translocator</fullName>
    </submittedName>
</protein>
<proteinExistence type="predicted"/>
<reference evidence="7" key="2">
    <citation type="journal article" date="2022" name="Microbiol. Resour. Announc.">
        <title>Metagenome Sequencing to Explore Phylogenomics of Terrestrial Cyanobacteria.</title>
        <authorList>
            <person name="Ward R.D."/>
            <person name="Stajich J.E."/>
            <person name="Johansen J.R."/>
            <person name="Huntemann M."/>
            <person name="Clum A."/>
            <person name="Foster B."/>
            <person name="Foster B."/>
            <person name="Roux S."/>
            <person name="Palaniappan K."/>
            <person name="Varghese N."/>
            <person name="Mukherjee S."/>
            <person name="Reddy T.B.K."/>
            <person name="Daum C."/>
            <person name="Copeland A."/>
            <person name="Chen I.A."/>
            <person name="Ivanova N.N."/>
            <person name="Kyrpides N.C."/>
            <person name="Shapiro N."/>
            <person name="Eloe-Fadrosh E.A."/>
            <person name="Pietrasiak N."/>
        </authorList>
    </citation>
    <scope>NUCLEOTIDE SEQUENCE</scope>
    <source>
        <strain evidence="7">CPER-KK1</strain>
    </source>
</reference>
<comment type="caution">
    <text evidence="7">The sequence shown here is derived from an EMBL/GenBank/DDBJ whole genome shotgun (WGS) entry which is preliminary data.</text>
</comment>
<dbReference type="Proteomes" id="UP000753908">
    <property type="component" value="Unassembled WGS sequence"/>
</dbReference>
<accession>A0A951PNG3</accession>
<dbReference type="Pfam" id="PF01810">
    <property type="entry name" value="LysE"/>
    <property type="match status" value="1"/>
</dbReference>
<feature type="transmembrane region" description="Helical" evidence="6">
    <location>
        <begin position="113"/>
        <end position="134"/>
    </location>
</feature>
<gene>
    <name evidence="7" type="ORF">KME25_16325</name>
</gene>
<dbReference type="InterPro" id="IPR001123">
    <property type="entry name" value="LeuE-type"/>
</dbReference>
<dbReference type="PANTHER" id="PTHR30086">
    <property type="entry name" value="ARGININE EXPORTER PROTEIN ARGO"/>
    <property type="match status" value="1"/>
</dbReference>
<feature type="transmembrane region" description="Helical" evidence="6">
    <location>
        <begin position="41"/>
        <end position="65"/>
    </location>
</feature>
<evidence type="ECO:0000256" key="3">
    <source>
        <dbReference type="ARBA" id="ARBA00022692"/>
    </source>
</evidence>
<keyword evidence="2" id="KW-1003">Cell membrane</keyword>
<dbReference type="PANTHER" id="PTHR30086:SF20">
    <property type="entry name" value="ARGININE EXPORTER PROTEIN ARGO-RELATED"/>
    <property type="match status" value="1"/>
</dbReference>
<evidence type="ECO:0000313" key="7">
    <source>
        <dbReference type="EMBL" id="MBW4545993.1"/>
    </source>
</evidence>
<comment type="subcellular location">
    <subcellularLocation>
        <location evidence="1">Cell membrane</location>
        <topology evidence="1">Multi-pass membrane protein</topology>
    </subcellularLocation>
</comment>
<keyword evidence="4 6" id="KW-1133">Transmembrane helix</keyword>
<dbReference type="EMBL" id="JAHHIF010000020">
    <property type="protein sequence ID" value="MBW4545993.1"/>
    <property type="molecule type" value="Genomic_DNA"/>
</dbReference>
<dbReference type="GO" id="GO:0015171">
    <property type="term" value="F:amino acid transmembrane transporter activity"/>
    <property type="evidence" value="ECO:0007669"/>
    <property type="project" value="TreeGrafter"/>
</dbReference>
<reference evidence="7" key="1">
    <citation type="submission" date="2021-05" db="EMBL/GenBank/DDBJ databases">
        <authorList>
            <person name="Pietrasiak N."/>
            <person name="Ward R."/>
            <person name="Stajich J.E."/>
            <person name="Kurbessoian T."/>
        </authorList>
    </citation>
    <scope>NUCLEOTIDE SEQUENCE</scope>
    <source>
        <strain evidence="7">CPER-KK1</strain>
    </source>
</reference>
<dbReference type="AlphaFoldDB" id="A0A951PNG3"/>
<dbReference type="PIRSF" id="PIRSF006324">
    <property type="entry name" value="LeuE"/>
    <property type="match status" value="1"/>
</dbReference>
<organism evidence="7 8">
    <name type="scientific">Symplocastrum torsivum CPER-KK1</name>
    <dbReference type="NCBI Taxonomy" id="450513"/>
    <lineage>
        <taxon>Bacteria</taxon>
        <taxon>Bacillati</taxon>
        <taxon>Cyanobacteriota</taxon>
        <taxon>Cyanophyceae</taxon>
        <taxon>Oscillatoriophycideae</taxon>
        <taxon>Oscillatoriales</taxon>
        <taxon>Microcoleaceae</taxon>
        <taxon>Symplocastrum</taxon>
    </lineage>
</organism>